<reference evidence="1" key="1">
    <citation type="submission" date="2025-08" db="UniProtKB">
        <authorList>
            <consortium name="Ensembl"/>
        </authorList>
    </citation>
    <scope>IDENTIFICATION</scope>
</reference>
<dbReference type="Ensembl" id="ENSCABT00000016047.1">
    <property type="protein sequence ID" value="ENSCABP00000014649.1"/>
    <property type="gene ID" value="ENSCABG00000010932.1"/>
</dbReference>
<organism evidence="1 2">
    <name type="scientific">Chelonoidis abingdonii</name>
    <name type="common">Abingdon island giant tortoise</name>
    <name type="synonym">Testudo abingdonii</name>
    <dbReference type="NCBI Taxonomy" id="106734"/>
    <lineage>
        <taxon>Eukaryota</taxon>
        <taxon>Metazoa</taxon>
        <taxon>Chordata</taxon>
        <taxon>Craniata</taxon>
        <taxon>Vertebrata</taxon>
        <taxon>Euteleostomi</taxon>
        <taxon>Archelosauria</taxon>
        <taxon>Testudinata</taxon>
        <taxon>Testudines</taxon>
        <taxon>Cryptodira</taxon>
        <taxon>Durocryptodira</taxon>
        <taxon>Testudinoidea</taxon>
        <taxon>Testudinidae</taxon>
        <taxon>Chelonoidis</taxon>
    </lineage>
</organism>
<name>A0A8C0H0B8_CHEAB</name>
<protein>
    <submittedName>
        <fullName evidence="1">Uncharacterized protein</fullName>
    </submittedName>
</protein>
<reference evidence="1" key="2">
    <citation type="submission" date="2025-09" db="UniProtKB">
        <authorList>
            <consortium name="Ensembl"/>
        </authorList>
    </citation>
    <scope>IDENTIFICATION</scope>
</reference>
<evidence type="ECO:0000313" key="1">
    <source>
        <dbReference type="Ensembl" id="ENSCABP00000014649.1"/>
    </source>
</evidence>
<dbReference type="Proteomes" id="UP000694404">
    <property type="component" value="Unplaced"/>
</dbReference>
<proteinExistence type="predicted"/>
<accession>A0A8C0H0B8</accession>
<dbReference type="AlphaFoldDB" id="A0A8C0H0B8"/>
<sequence>SLIIQFFIKAEAGLSFDTIAVLKTVLLELVENFPAEHFSIGKLDNRFLNDRANIERNESNTKSMKGGGPSRVKGRSFWGPGCRSPKWQLEVALPGAVFFYNLPRQPHGSVRMGGSHIRRISCHSP</sequence>
<evidence type="ECO:0000313" key="2">
    <source>
        <dbReference type="Proteomes" id="UP000694404"/>
    </source>
</evidence>
<keyword evidence="2" id="KW-1185">Reference proteome</keyword>